<dbReference type="OrthoDB" id="6428367at2759"/>
<proteinExistence type="predicted"/>
<organism evidence="1 2">
    <name type="scientific">Araneus ventricosus</name>
    <name type="common">Orbweaver spider</name>
    <name type="synonym">Epeira ventricosa</name>
    <dbReference type="NCBI Taxonomy" id="182803"/>
    <lineage>
        <taxon>Eukaryota</taxon>
        <taxon>Metazoa</taxon>
        <taxon>Ecdysozoa</taxon>
        <taxon>Arthropoda</taxon>
        <taxon>Chelicerata</taxon>
        <taxon>Arachnida</taxon>
        <taxon>Araneae</taxon>
        <taxon>Araneomorphae</taxon>
        <taxon>Entelegynae</taxon>
        <taxon>Araneoidea</taxon>
        <taxon>Araneidae</taxon>
        <taxon>Araneus</taxon>
    </lineage>
</organism>
<name>A0A4Y2G396_ARAVE</name>
<evidence type="ECO:0000313" key="2">
    <source>
        <dbReference type="Proteomes" id="UP000499080"/>
    </source>
</evidence>
<gene>
    <name evidence="1" type="ORF">AVEN_24248_1</name>
</gene>
<comment type="caution">
    <text evidence="1">The sequence shown here is derived from an EMBL/GenBank/DDBJ whole genome shotgun (WGS) entry which is preliminary data.</text>
</comment>
<accession>A0A4Y2G396</accession>
<protein>
    <recommendedName>
        <fullName evidence="3">ATP-dependent DNA helicase PIF1</fullName>
    </recommendedName>
</protein>
<dbReference type="GO" id="GO:0005657">
    <property type="term" value="C:replication fork"/>
    <property type="evidence" value="ECO:0007669"/>
    <property type="project" value="TreeGrafter"/>
</dbReference>
<dbReference type="InterPro" id="IPR027417">
    <property type="entry name" value="P-loop_NTPase"/>
</dbReference>
<sequence>MLLRNFHPPSLFNGIRLCIQILMPNIIEATIMKRGEGVFIPRIPIIPSDFPFQFRHIKFPVRLSFAMSINKAQGQSLKVAGLDLLKPCFFHGQLYVGCSKVGNDDNLYILDPNERTTNIVYPEDL</sequence>
<dbReference type="PANTHER" id="PTHR23274:SF51">
    <property type="entry name" value="OS03G0423850 PROTEIN"/>
    <property type="match status" value="1"/>
</dbReference>
<dbReference type="EMBL" id="BGPR01001166">
    <property type="protein sequence ID" value="GBM47119.1"/>
    <property type="molecule type" value="Genomic_DNA"/>
</dbReference>
<dbReference type="PANTHER" id="PTHR23274">
    <property type="entry name" value="DNA HELICASE-RELATED"/>
    <property type="match status" value="1"/>
</dbReference>
<evidence type="ECO:0000313" key="1">
    <source>
        <dbReference type="EMBL" id="GBM47119.1"/>
    </source>
</evidence>
<dbReference type="SUPFAM" id="SSF52540">
    <property type="entry name" value="P-loop containing nucleoside triphosphate hydrolases"/>
    <property type="match status" value="1"/>
</dbReference>
<reference evidence="1 2" key="1">
    <citation type="journal article" date="2019" name="Sci. Rep.">
        <title>Orb-weaving spider Araneus ventricosus genome elucidates the spidroin gene catalogue.</title>
        <authorList>
            <person name="Kono N."/>
            <person name="Nakamura H."/>
            <person name="Ohtoshi R."/>
            <person name="Moran D.A.P."/>
            <person name="Shinohara A."/>
            <person name="Yoshida Y."/>
            <person name="Fujiwara M."/>
            <person name="Mori M."/>
            <person name="Tomita M."/>
            <person name="Arakawa K."/>
        </authorList>
    </citation>
    <scope>NUCLEOTIDE SEQUENCE [LARGE SCALE GENOMIC DNA]</scope>
</reference>
<dbReference type="AlphaFoldDB" id="A0A4Y2G396"/>
<evidence type="ECO:0008006" key="3">
    <source>
        <dbReference type="Google" id="ProtNLM"/>
    </source>
</evidence>
<dbReference type="Proteomes" id="UP000499080">
    <property type="component" value="Unassembled WGS sequence"/>
</dbReference>
<keyword evidence="2" id="KW-1185">Reference proteome</keyword>
<dbReference type="GO" id="GO:0006260">
    <property type="term" value="P:DNA replication"/>
    <property type="evidence" value="ECO:0007669"/>
    <property type="project" value="TreeGrafter"/>
</dbReference>